<evidence type="ECO:0000256" key="2">
    <source>
        <dbReference type="SAM" id="Phobius"/>
    </source>
</evidence>
<protein>
    <submittedName>
        <fullName evidence="4">Sugar transferase</fullName>
    </submittedName>
</protein>
<name>A0ABS0LMI3_9LACT</name>
<reference evidence="4 5" key="1">
    <citation type="submission" date="2020-07" db="EMBL/GenBank/DDBJ databases">
        <title>Facklamia lactis sp. nov., isolated from raw milk.</title>
        <authorList>
            <person name="Doll E.V."/>
            <person name="Huptas C."/>
            <person name="Staib L."/>
            <person name="Wenning M."/>
            <person name="Scherer S."/>
        </authorList>
    </citation>
    <scope>NUCLEOTIDE SEQUENCE [LARGE SCALE GENOMIC DNA]</scope>
    <source>
        <strain evidence="4 5">DSM 111018</strain>
    </source>
</reference>
<keyword evidence="2" id="KW-0472">Membrane</keyword>
<keyword evidence="5" id="KW-1185">Reference proteome</keyword>
<feature type="domain" description="Bacterial sugar transferase" evidence="3">
    <location>
        <begin position="7"/>
        <end position="182"/>
    </location>
</feature>
<evidence type="ECO:0000313" key="5">
    <source>
        <dbReference type="Proteomes" id="UP000721415"/>
    </source>
</evidence>
<evidence type="ECO:0000259" key="3">
    <source>
        <dbReference type="Pfam" id="PF02397"/>
    </source>
</evidence>
<dbReference type="InterPro" id="IPR003362">
    <property type="entry name" value="Bact_transf"/>
</dbReference>
<gene>
    <name evidence="4" type="ORF">HZY91_00540</name>
</gene>
<accession>A0ABS0LMI3</accession>
<dbReference type="Proteomes" id="UP000721415">
    <property type="component" value="Unassembled WGS sequence"/>
</dbReference>
<proteinExistence type="inferred from homology"/>
<feature type="transmembrane region" description="Helical" evidence="2">
    <location>
        <begin position="12"/>
        <end position="33"/>
    </location>
</feature>
<sequence length="203" mass="23738">MYQKYVKRMVDIILSLFALIFLLPVLIVIALLIRFKIGSPVLFVQTRPGLNEKLFKMYKFRTMTNEQDATGQLLPDELRLTRFGKLLRATSLDELPELFNILIGDMSFVGPRPLLVQYLDLYNLRQKKRHKVRPGLTGYAQVSGRNSLSWTERFERDIEYVENISWLLDLKIIFMTVYKVFKQEGITSEDSATMKPFEGNFDE</sequence>
<dbReference type="EMBL" id="JACBXQ010000001">
    <property type="protein sequence ID" value="MBG9985376.1"/>
    <property type="molecule type" value="Genomic_DNA"/>
</dbReference>
<evidence type="ECO:0000256" key="1">
    <source>
        <dbReference type="ARBA" id="ARBA00006464"/>
    </source>
</evidence>
<comment type="similarity">
    <text evidence="1">Belongs to the bacterial sugar transferase family.</text>
</comment>
<keyword evidence="2" id="KW-1133">Transmembrane helix</keyword>
<dbReference type="Pfam" id="PF02397">
    <property type="entry name" value="Bac_transf"/>
    <property type="match status" value="1"/>
</dbReference>
<evidence type="ECO:0000313" key="4">
    <source>
        <dbReference type="EMBL" id="MBG9985376.1"/>
    </source>
</evidence>
<dbReference type="GO" id="GO:0016740">
    <property type="term" value="F:transferase activity"/>
    <property type="evidence" value="ECO:0007669"/>
    <property type="project" value="UniProtKB-KW"/>
</dbReference>
<comment type="caution">
    <text evidence="4">The sequence shown here is derived from an EMBL/GenBank/DDBJ whole genome shotgun (WGS) entry which is preliminary data.</text>
</comment>
<keyword evidence="2" id="KW-0812">Transmembrane</keyword>
<organism evidence="4 5">
    <name type="scientific">Facklamia lactis</name>
    <dbReference type="NCBI Taxonomy" id="2749967"/>
    <lineage>
        <taxon>Bacteria</taxon>
        <taxon>Bacillati</taxon>
        <taxon>Bacillota</taxon>
        <taxon>Bacilli</taxon>
        <taxon>Lactobacillales</taxon>
        <taxon>Aerococcaceae</taxon>
        <taxon>Facklamia</taxon>
    </lineage>
</organism>
<keyword evidence="4" id="KW-0808">Transferase</keyword>
<dbReference type="PANTHER" id="PTHR30576">
    <property type="entry name" value="COLANIC BIOSYNTHESIS UDP-GLUCOSE LIPID CARRIER TRANSFERASE"/>
    <property type="match status" value="1"/>
</dbReference>
<dbReference type="PANTHER" id="PTHR30576:SF8">
    <property type="entry name" value="UNDECAPRENYL-PHOSPHATE GALACTOSE PHOSPHOTRANSFERASE"/>
    <property type="match status" value="1"/>
</dbReference>